<comment type="caution">
    <text evidence="3">The sequence shown here is derived from an EMBL/GenBank/DDBJ whole genome shotgun (WGS) entry which is preliminary data.</text>
</comment>
<reference evidence="3 4" key="1">
    <citation type="submission" date="2020-08" db="EMBL/GenBank/DDBJ databases">
        <title>Sequencing the genomes of 1000 actinobacteria strains.</title>
        <authorList>
            <person name="Klenk H.-P."/>
        </authorList>
    </citation>
    <scope>NUCLEOTIDE SEQUENCE [LARGE SCALE GENOMIC DNA]</scope>
    <source>
        <strain evidence="3 4">DSM 45362</strain>
    </source>
</reference>
<evidence type="ECO:0000313" key="3">
    <source>
        <dbReference type="EMBL" id="MBB5867075.1"/>
    </source>
</evidence>
<keyword evidence="2" id="KW-0732">Signal</keyword>
<dbReference type="Proteomes" id="UP000587527">
    <property type="component" value="Unassembled WGS sequence"/>
</dbReference>
<accession>A0A841BHG7</accession>
<keyword evidence="4" id="KW-1185">Reference proteome</keyword>
<organism evidence="3 4">
    <name type="scientific">Allocatelliglobosispora scoriae</name>
    <dbReference type="NCBI Taxonomy" id="643052"/>
    <lineage>
        <taxon>Bacteria</taxon>
        <taxon>Bacillati</taxon>
        <taxon>Actinomycetota</taxon>
        <taxon>Actinomycetes</taxon>
        <taxon>Micromonosporales</taxon>
        <taxon>Micromonosporaceae</taxon>
        <taxon>Allocatelliglobosispora</taxon>
    </lineage>
</organism>
<sequence>MNAKKIAVTAAAIAATAAGAWQLGTANHAPQVGHCISGSAATCGWHADGGTGNGALPSTPPDERPNA</sequence>
<gene>
    <name evidence="3" type="ORF">F4553_000454</name>
</gene>
<name>A0A841BHG7_9ACTN</name>
<protein>
    <submittedName>
        <fullName evidence="3">Uncharacterized protein</fullName>
    </submittedName>
</protein>
<dbReference type="RefSeq" id="WP_184831379.1">
    <property type="nucleotide sequence ID" value="NZ_JACHMN010000001.1"/>
</dbReference>
<feature type="signal peptide" evidence="2">
    <location>
        <begin position="1"/>
        <end position="20"/>
    </location>
</feature>
<evidence type="ECO:0000256" key="1">
    <source>
        <dbReference type="SAM" id="MobiDB-lite"/>
    </source>
</evidence>
<evidence type="ECO:0000313" key="4">
    <source>
        <dbReference type="Proteomes" id="UP000587527"/>
    </source>
</evidence>
<feature type="region of interest" description="Disordered" evidence="1">
    <location>
        <begin position="47"/>
        <end position="67"/>
    </location>
</feature>
<dbReference type="EMBL" id="JACHMN010000001">
    <property type="protein sequence ID" value="MBB5867075.1"/>
    <property type="molecule type" value="Genomic_DNA"/>
</dbReference>
<feature type="chain" id="PRO_5039139513" evidence="2">
    <location>
        <begin position="21"/>
        <end position="67"/>
    </location>
</feature>
<proteinExistence type="predicted"/>
<evidence type="ECO:0000256" key="2">
    <source>
        <dbReference type="SAM" id="SignalP"/>
    </source>
</evidence>
<dbReference type="AlphaFoldDB" id="A0A841BHG7"/>